<evidence type="ECO:0000313" key="2">
    <source>
        <dbReference type="EMBL" id="OOQ47685.1"/>
    </source>
</evidence>
<accession>A0ABX3LAK4</accession>
<evidence type="ECO:0000256" key="1">
    <source>
        <dbReference type="SAM" id="MobiDB-lite"/>
    </source>
</evidence>
<comment type="caution">
    <text evidence="2">The sequence shown here is derived from an EMBL/GenBank/DDBJ whole genome shotgun (WGS) entry which is preliminary data.</text>
</comment>
<proteinExistence type="predicted"/>
<dbReference type="Proteomes" id="UP000190306">
    <property type="component" value="Chromosome"/>
</dbReference>
<keyword evidence="3" id="KW-1185">Reference proteome</keyword>
<organism evidence="2 3">
    <name type="scientific">Streptomyces antibioticus</name>
    <dbReference type="NCBI Taxonomy" id="1890"/>
    <lineage>
        <taxon>Bacteria</taxon>
        <taxon>Bacillati</taxon>
        <taxon>Actinomycetota</taxon>
        <taxon>Actinomycetes</taxon>
        <taxon>Kitasatosporales</taxon>
        <taxon>Streptomycetaceae</taxon>
        <taxon>Streptomyces</taxon>
    </lineage>
</organism>
<feature type="region of interest" description="Disordered" evidence="1">
    <location>
        <begin position="1"/>
        <end position="32"/>
    </location>
</feature>
<name>A0ABX3LAK4_STRAT</name>
<evidence type="ECO:0000313" key="3">
    <source>
        <dbReference type="Proteomes" id="UP000190306"/>
    </source>
</evidence>
<protein>
    <submittedName>
        <fullName evidence="2">Uncharacterized protein</fullName>
    </submittedName>
</protein>
<sequence length="356" mass="37817">MSRRGSPDVPGGNGTVVEAACDESGSDGENLTGGNTDVFAHASVVLPQESAAGYIREIRRRIRSPAEEYKANHLLREKHRAVLEWLLEPSGPLYGHAHVHLVEKAFFLVDRTADLLLADPGAAAPLYTEGRATLSPAEWREFLAAANGMLWVRSGSSPGEPEEPVEAFFGTVAALRRAYPGTPVADVLERFGEGRSRARDRRTAILAGRPPVVPALNPLPSSILSTAAHWSRGGRPVRLAHDRQNMLTPERIAWIEEAARREGIGLTGLRLVVAGADARVQLADFLAGIARRFASDELNGTGDPELTALLRPYTGETAVWGDPGSGARLGTAPVSAKEGRAGGEVTGPAARTGSAL</sequence>
<reference evidence="2 3" key="1">
    <citation type="submission" date="2015-07" db="EMBL/GenBank/DDBJ databases">
        <title>Draft Genome Sequence of Streptomyces antibioticus, IMRU 3720 reveals insights in the evolution of actinomycin biosynthetic gene clusters in Streptomyces.</title>
        <authorList>
            <person name="Crnovcic I."/>
            <person name="Ruckert C."/>
            <person name="Kalinowksi J."/>
            <person name="Keller U."/>
        </authorList>
    </citation>
    <scope>NUCLEOTIDE SEQUENCE [LARGE SCALE GENOMIC DNA]</scope>
    <source>
        <strain evidence="2 3">DSM 41481</strain>
    </source>
</reference>
<dbReference type="EMBL" id="LHQL01000014">
    <property type="protein sequence ID" value="OOQ47685.1"/>
    <property type="molecule type" value="Genomic_DNA"/>
</dbReference>
<feature type="region of interest" description="Disordered" evidence="1">
    <location>
        <begin position="321"/>
        <end position="356"/>
    </location>
</feature>
<gene>
    <name evidence="2" type="ORF">AFM16_33855</name>
</gene>